<evidence type="ECO:0000313" key="3">
    <source>
        <dbReference type="Proteomes" id="UP001054857"/>
    </source>
</evidence>
<dbReference type="AlphaFoldDB" id="A0AAD3DKQ1"/>
<feature type="compositionally biased region" description="Low complexity" evidence="1">
    <location>
        <begin position="67"/>
        <end position="85"/>
    </location>
</feature>
<protein>
    <submittedName>
        <fullName evidence="2">Uncharacterized protein</fullName>
    </submittedName>
</protein>
<dbReference type="EMBL" id="BMAR01000003">
    <property type="protein sequence ID" value="GFR42222.1"/>
    <property type="molecule type" value="Genomic_DNA"/>
</dbReference>
<sequence>MKTTTTTRRPLAGGSVTGATPARGSSLASKTPSTSTAKPTTKQPLTPSSGPTKFAPLKKASDGSATASASETKAFAPAAPATTPAGDVGQTETCASIHGTASMPDAEPARSVAAFSDNSQQSTADSPVSTSQAPAATPSPATLPLTTDAL</sequence>
<organism evidence="2 3">
    <name type="scientific">Astrephomene gubernaculifera</name>
    <dbReference type="NCBI Taxonomy" id="47775"/>
    <lineage>
        <taxon>Eukaryota</taxon>
        <taxon>Viridiplantae</taxon>
        <taxon>Chlorophyta</taxon>
        <taxon>core chlorophytes</taxon>
        <taxon>Chlorophyceae</taxon>
        <taxon>CS clade</taxon>
        <taxon>Chlamydomonadales</taxon>
        <taxon>Astrephomenaceae</taxon>
        <taxon>Astrephomene</taxon>
    </lineage>
</organism>
<keyword evidence="3" id="KW-1185">Reference proteome</keyword>
<evidence type="ECO:0000256" key="1">
    <source>
        <dbReference type="SAM" id="MobiDB-lite"/>
    </source>
</evidence>
<name>A0AAD3DKQ1_9CHLO</name>
<proteinExistence type="predicted"/>
<reference evidence="2 3" key="1">
    <citation type="journal article" date="2021" name="Sci. Rep.">
        <title>Genome sequencing of the multicellular alga Astrephomene provides insights into convergent evolution of germ-soma differentiation.</title>
        <authorList>
            <person name="Yamashita S."/>
            <person name="Yamamoto K."/>
            <person name="Matsuzaki R."/>
            <person name="Suzuki S."/>
            <person name="Yamaguchi H."/>
            <person name="Hirooka S."/>
            <person name="Minakuchi Y."/>
            <person name="Miyagishima S."/>
            <person name="Kawachi M."/>
            <person name="Toyoda A."/>
            <person name="Nozaki H."/>
        </authorList>
    </citation>
    <scope>NUCLEOTIDE SEQUENCE [LARGE SCALE GENOMIC DNA]</scope>
    <source>
        <strain evidence="2 3">NIES-4017</strain>
    </source>
</reference>
<feature type="non-terminal residue" evidence="2">
    <location>
        <position position="150"/>
    </location>
</feature>
<feature type="compositionally biased region" description="Polar residues" evidence="1">
    <location>
        <begin position="116"/>
        <end position="125"/>
    </location>
</feature>
<accession>A0AAD3DKQ1</accession>
<gene>
    <name evidence="2" type="ORF">Agub_g3115</name>
</gene>
<feature type="compositionally biased region" description="Low complexity" evidence="1">
    <location>
        <begin position="25"/>
        <end position="42"/>
    </location>
</feature>
<comment type="caution">
    <text evidence="2">The sequence shown here is derived from an EMBL/GenBank/DDBJ whole genome shotgun (WGS) entry which is preliminary data.</text>
</comment>
<evidence type="ECO:0000313" key="2">
    <source>
        <dbReference type="EMBL" id="GFR42222.1"/>
    </source>
</evidence>
<dbReference type="Proteomes" id="UP001054857">
    <property type="component" value="Unassembled WGS sequence"/>
</dbReference>
<feature type="region of interest" description="Disordered" evidence="1">
    <location>
        <begin position="1"/>
        <end position="150"/>
    </location>
</feature>
<feature type="compositionally biased region" description="Low complexity" evidence="1">
    <location>
        <begin position="126"/>
        <end position="150"/>
    </location>
</feature>